<dbReference type="InterPro" id="IPR009010">
    <property type="entry name" value="Asp_de-COase-like_dom_sf"/>
</dbReference>
<dbReference type="Pfam" id="PF00384">
    <property type="entry name" value="Molybdopterin"/>
    <property type="match status" value="1"/>
</dbReference>
<evidence type="ECO:0000256" key="1">
    <source>
        <dbReference type="ARBA" id="ARBA00010312"/>
    </source>
</evidence>
<keyword evidence="2" id="KW-0004">4Fe-4S</keyword>
<protein>
    <submittedName>
        <fullName evidence="10">Molybdopterin-dependent oxidoreductase</fullName>
    </submittedName>
</protein>
<sequence length="809" mass="88310">MRPFSRRNFLKIAGVAAAGTAGVALGRERGPLPEIGDPWPDRDERWAVSVCQLCPGGCGIRARVVDGRVVKVEGNPFHPVNRGRLCPLGQAAPQLLYHPDRLRVPLVREGGGELRPMPWEGAISLVARKLKELRDRREAHTAVFLSGSCRGLREKFLRRFMAALGSPNYIRAGNISAENPDPAHEMAWGADRPLAPDLFAARSILSFGAPLLEGGPSPVYQMRAYGRLRQGDDRPKGVLIQVEARRSATAERADRWVTVRPGTETAFALGIAHALILEHLYDEDFVERYCEGFNDTAGPDGAAVPGFRAIVLREFTLPRVSEATGVSPQTILHVARTFAKNQPGVAVGPSELAAGSPRLGFRLAVEYLNALVGNFGKAGGMLLQGKPPLGEWKAPRSDALTKESLAQPRIDGAEEGIYALAGDSSESLPERILSGRPYPVKALLVAGLDPLFDHPRAGDFTKALDRVPFVVSFSSMPDAVTRKAHVVLPDAVYLERWAEDSVAHLAGFNAVSLGQPVVRGNDSPPALEDTLLAAAKKMGGSMAGSFEWNTFADAILEAVNPLAEAGRGYVASDPVKERFRMILTRQGYWQQEFKDAGQFKEALLKSGAWWEPMGEGQGAASSPVHPVRKFQFFPGRLDRLLSGFEPRARRAAEPLFGMKTTESRLLPENPLPAQRAKGEFELILFRPLPLISAVSAELPWMQEQLAPHAMGKWDSWVEIHPDDAGRLGLRNHDEVELHSKAGRLRTKVRVFTGIRPGTLAMPVGLGREEGGRWAKGRGADPRKLGRMEKDPVWGMGVFDAAPVRIRRIS</sequence>
<evidence type="ECO:0000256" key="2">
    <source>
        <dbReference type="ARBA" id="ARBA00022485"/>
    </source>
</evidence>
<evidence type="ECO:0000313" key="11">
    <source>
        <dbReference type="Proteomes" id="UP000782312"/>
    </source>
</evidence>
<dbReference type="SUPFAM" id="SSF50692">
    <property type="entry name" value="ADC-like"/>
    <property type="match status" value="1"/>
</dbReference>
<dbReference type="GO" id="GO:0046872">
    <property type="term" value="F:metal ion binding"/>
    <property type="evidence" value="ECO:0007669"/>
    <property type="project" value="UniProtKB-KW"/>
</dbReference>
<name>A0A932HV71_UNCTE</name>
<dbReference type="InterPro" id="IPR006311">
    <property type="entry name" value="TAT_signal"/>
</dbReference>
<dbReference type="InterPro" id="IPR019546">
    <property type="entry name" value="TAT_signal_bac_arc"/>
</dbReference>
<evidence type="ECO:0000256" key="8">
    <source>
        <dbReference type="ARBA" id="ARBA00023014"/>
    </source>
</evidence>
<dbReference type="Proteomes" id="UP000782312">
    <property type="component" value="Unassembled WGS sequence"/>
</dbReference>
<keyword evidence="3" id="KW-0500">Molybdenum</keyword>
<evidence type="ECO:0000256" key="6">
    <source>
        <dbReference type="ARBA" id="ARBA00023002"/>
    </source>
</evidence>
<dbReference type="PANTHER" id="PTHR43742">
    <property type="entry name" value="TRIMETHYLAMINE-N-OXIDE REDUCTASE"/>
    <property type="match status" value="1"/>
</dbReference>
<dbReference type="Gene3D" id="3.30.2070.10">
    <property type="entry name" value="Formate dehydrogenase/DMSO reductase"/>
    <property type="match status" value="1"/>
</dbReference>
<dbReference type="Gene3D" id="2.20.25.90">
    <property type="entry name" value="ADC-like domains"/>
    <property type="match status" value="1"/>
</dbReference>
<dbReference type="EMBL" id="JACPUR010000001">
    <property type="protein sequence ID" value="MBI3126285.1"/>
    <property type="molecule type" value="Genomic_DNA"/>
</dbReference>
<evidence type="ECO:0000313" key="10">
    <source>
        <dbReference type="EMBL" id="MBI3126285.1"/>
    </source>
</evidence>
<organism evidence="10 11">
    <name type="scientific">Tectimicrobiota bacterium</name>
    <dbReference type="NCBI Taxonomy" id="2528274"/>
    <lineage>
        <taxon>Bacteria</taxon>
        <taxon>Pseudomonadati</taxon>
        <taxon>Nitrospinota/Tectimicrobiota group</taxon>
        <taxon>Candidatus Tectimicrobiota</taxon>
    </lineage>
</organism>
<evidence type="ECO:0000256" key="5">
    <source>
        <dbReference type="ARBA" id="ARBA00022729"/>
    </source>
</evidence>
<dbReference type="Pfam" id="PF01568">
    <property type="entry name" value="Molydop_binding"/>
    <property type="match status" value="1"/>
</dbReference>
<dbReference type="GO" id="GO:0051539">
    <property type="term" value="F:4 iron, 4 sulfur cluster binding"/>
    <property type="evidence" value="ECO:0007669"/>
    <property type="project" value="UniProtKB-KW"/>
</dbReference>
<dbReference type="InterPro" id="IPR006963">
    <property type="entry name" value="Mopterin_OxRdtase_4Fe-4S_dom"/>
</dbReference>
<feature type="domain" description="4Fe-4S Mo/W bis-MGD-type" evidence="9">
    <location>
        <begin position="44"/>
        <end position="100"/>
    </location>
</feature>
<accession>A0A932HV71</accession>
<reference evidence="10" key="1">
    <citation type="submission" date="2020-07" db="EMBL/GenBank/DDBJ databases">
        <title>Huge and variable diversity of episymbiotic CPR bacteria and DPANN archaea in groundwater ecosystems.</title>
        <authorList>
            <person name="He C.Y."/>
            <person name="Keren R."/>
            <person name="Whittaker M."/>
            <person name="Farag I.F."/>
            <person name="Doudna J."/>
            <person name="Cate J.H.D."/>
            <person name="Banfield J.F."/>
        </authorList>
    </citation>
    <scope>NUCLEOTIDE SEQUENCE</scope>
    <source>
        <strain evidence="10">NC_groundwater_763_Ag_S-0.2um_68_21</strain>
    </source>
</reference>
<comment type="similarity">
    <text evidence="1">Belongs to the prokaryotic molybdopterin-containing oxidoreductase family.</text>
</comment>
<dbReference type="Gene3D" id="3.40.228.10">
    <property type="entry name" value="Dimethylsulfoxide Reductase, domain 2"/>
    <property type="match status" value="1"/>
</dbReference>
<evidence type="ECO:0000256" key="7">
    <source>
        <dbReference type="ARBA" id="ARBA00023004"/>
    </source>
</evidence>
<comment type="caution">
    <text evidence="10">The sequence shown here is derived from an EMBL/GenBank/DDBJ whole genome shotgun (WGS) entry which is preliminary data.</text>
</comment>
<keyword evidence="6" id="KW-0560">Oxidoreductase</keyword>
<dbReference type="Gene3D" id="2.40.40.20">
    <property type="match status" value="1"/>
</dbReference>
<dbReference type="Pfam" id="PF10518">
    <property type="entry name" value="TAT_signal"/>
    <property type="match status" value="1"/>
</dbReference>
<dbReference type="AlphaFoldDB" id="A0A932HV71"/>
<evidence type="ECO:0000256" key="3">
    <source>
        <dbReference type="ARBA" id="ARBA00022505"/>
    </source>
</evidence>
<keyword evidence="5" id="KW-0732">Signal</keyword>
<dbReference type="SUPFAM" id="SSF53706">
    <property type="entry name" value="Formate dehydrogenase/DMSO reductase, domains 1-3"/>
    <property type="match status" value="1"/>
</dbReference>
<keyword evidence="7" id="KW-0408">Iron</keyword>
<dbReference type="GO" id="GO:0043546">
    <property type="term" value="F:molybdopterin cofactor binding"/>
    <property type="evidence" value="ECO:0007669"/>
    <property type="project" value="InterPro"/>
</dbReference>
<dbReference type="InterPro" id="IPR050612">
    <property type="entry name" value="Prok_Mopterin_Oxidored"/>
</dbReference>
<dbReference type="PROSITE" id="PS51669">
    <property type="entry name" value="4FE4S_MOW_BIS_MGD"/>
    <property type="match status" value="1"/>
</dbReference>
<keyword evidence="4" id="KW-0479">Metal-binding</keyword>
<dbReference type="Pfam" id="PF04879">
    <property type="entry name" value="Molybdop_Fe4S4"/>
    <property type="match status" value="1"/>
</dbReference>
<keyword evidence="8" id="KW-0411">Iron-sulfur</keyword>
<evidence type="ECO:0000256" key="4">
    <source>
        <dbReference type="ARBA" id="ARBA00022723"/>
    </source>
</evidence>
<gene>
    <name evidence="10" type="ORF">HYZ11_01600</name>
</gene>
<dbReference type="SMART" id="SM00926">
    <property type="entry name" value="Molybdop_Fe4S4"/>
    <property type="match status" value="1"/>
</dbReference>
<dbReference type="InterPro" id="IPR006656">
    <property type="entry name" value="Mopterin_OxRdtase"/>
</dbReference>
<dbReference type="Gene3D" id="3.40.50.740">
    <property type="match status" value="1"/>
</dbReference>
<dbReference type="PANTHER" id="PTHR43742:SF9">
    <property type="entry name" value="TETRATHIONATE REDUCTASE SUBUNIT A"/>
    <property type="match status" value="1"/>
</dbReference>
<proteinExistence type="inferred from homology"/>
<dbReference type="GO" id="GO:0016491">
    <property type="term" value="F:oxidoreductase activity"/>
    <property type="evidence" value="ECO:0007669"/>
    <property type="project" value="UniProtKB-KW"/>
</dbReference>
<evidence type="ECO:0000259" key="9">
    <source>
        <dbReference type="PROSITE" id="PS51669"/>
    </source>
</evidence>
<dbReference type="InterPro" id="IPR006657">
    <property type="entry name" value="MoPterin_dinucl-bd_dom"/>
</dbReference>
<dbReference type="PROSITE" id="PS51318">
    <property type="entry name" value="TAT"/>
    <property type="match status" value="1"/>
</dbReference>